<accession>A0A085NMD0</accession>
<sequence length="257" mass="28863">MLQQPSAKEQIGRNESIANEAMEAPQNQIFVGNLPEDIKEIELKDCFKAYGKVTNVIVRSKRILHMGRDGGLAVYAFIAFAEKESVTRVLNDSQNVLVRGHTRVNIQLRRSPQPARLRYLEARNDYRDGRNTGELELVDMVKLLTVRMFEMVRLVINDVASDQVDLSKQDEKTMATDAFCKTEEVVVTAPAAAEQNGTEADKSIPSEGVENSVPKEDNCEEQTTWATIVKTPSEKQETDSRLKTTAECRTMQKNLVS</sequence>
<evidence type="ECO:0000259" key="3">
    <source>
        <dbReference type="PROSITE" id="PS50102"/>
    </source>
</evidence>
<dbReference type="InterPro" id="IPR012677">
    <property type="entry name" value="Nucleotide-bd_a/b_plait_sf"/>
</dbReference>
<feature type="domain" description="RRM" evidence="3">
    <location>
        <begin position="27"/>
        <end position="111"/>
    </location>
</feature>
<dbReference type="GO" id="GO:1990904">
    <property type="term" value="C:ribonucleoprotein complex"/>
    <property type="evidence" value="ECO:0007669"/>
    <property type="project" value="TreeGrafter"/>
</dbReference>
<evidence type="ECO:0000256" key="1">
    <source>
        <dbReference type="PROSITE-ProRule" id="PRU00176"/>
    </source>
</evidence>
<dbReference type="SMART" id="SM00360">
    <property type="entry name" value="RRM"/>
    <property type="match status" value="1"/>
</dbReference>
<keyword evidence="1" id="KW-0694">RNA-binding</keyword>
<dbReference type="PROSITE" id="PS50102">
    <property type="entry name" value="RRM"/>
    <property type="match status" value="1"/>
</dbReference>
<evidence type="ECO:0000256" key="2">
    <source>
        <dbReference type="SAM" id="MobiDB-lite"/>
    </source>
</evidence>
<dbReference type="InterPro" id="IPR035979">
    <property type="entry name" value="RBD_domain_sf"/>
</dbReference>
<gene>
    <name evidence="4" type="ORF">M514_17098</name>
</gene>
<dbReference type="PANTHER" id="PTHR10693:SF20">
    <property type="entry name" value="AT27578P"/>
    <property type="match status" value="1"/>
</dbReference>
<feature type="compositionally biased region" description="Basic and acidic residues" evidence="2">
    <location>
        <begin position="232"/>
        <end position="242"/>
    </location>
</feature>
<name>A0A085NMD0_9BILA</name>
<dbReference type="Pfam" id="PF00076">
    <property type="entry name" value="RRM_1"/>
    <property type="match status" value="1"/>
</dbReference>
<dbReference type="GO" id="GO:0003729">
    <property type="term" value="F:mRNA binding"/>
    <property type="evidence" value="ECO:0007669"/>
    <property type="project" value="TreeGrafter"/>
</dbReference>
<proteinExistence type="predicted"/>
<protein>
    <recommendedName>
        <fullName evidence="3">RRM domain-containing protein</fullName>
    </recommendedName>
</protein>
<dbReference type="GO" id="GO:0005829">
    <property type="term" value="C:cytosol"/>
    <property type="evidence" value="ECO:0007669"/>
    <property type="project" value="TreeGrafter"/>
</dbReference>
<feature type="region of interest" description="Disordered" evidence="2">
    <location>
        <begin position="193"/>
        <end position="242"/>
    </location>
</feature>
<dbReference type="SUPFAM" id="SSF54928">
    <property type="entry name" value="RNA-binding domain, RBD"/>
    <property type="match status" value="1"/>
</dbReference>
<dbReference type="Gene3D" id="3.30.70.330">
    <property type="match status" value="1"/>
</dbReference>
<dbReference type="InterPro" id="IPR000504">
    <property type="entry name" value="RRM_dom"/>
</dbReference>
<evidence type="ECO:0000313" key="4">
    <source>
        <dbReference type="EMBL" id="KFD70626.1"/>
    </source>
</evidence>
<dbReference type="InterPro" id="IPR039539">
    <property type="entry name" value="Ras_GTPase_bind_prot"/>
</dbReference>
<dbReference type="AlphaFoldDB" id="A0A085NMD0"/>
<dbReference type="PANTHER" id="PTHR10693">
    <property type="entry name" value="RAS GTPASE-ACTIVATING PROTEIN-BINDING PROTEIN"/>
    <property type="match status" value="1"/>
</dbReference>
<dbReference type="Proteomes" id="UP000030758">
    <property type="component" value="Unassembled WGS sequence"/>
</dbReference>
<reference evidence="4" key="1">
    <citation type="journal article" date="2014" name="Nat. Genet.">
        <title>Genome and transcriptome of the porcine whipworm Trichuris suis.</title>
        <authorList>
            <person name="Jex A.R."/>
            <person name="Nejsum P."/>
            <person name="Schwarz E.M."/>
            <person name="Hu L."/>
            <person name="Young N.D."/>
            <person name="Hall R.S."/>
            <person name="Korhonen P.K."/>
            <person name="Liao S."/>
            <person name="Thamsborg S."/>
            <person name="Xia J."/>
            <person name="Xu P."/>
            <person name="Wang S."/>
            <person name="Scheerlinck J.P."/>
            <person name="Hofmann A."/>
            <person name="Sternberg P.W."/>
            <person name="Wang J."/>
            <person name="Gasser R.B."/>
        </authorList>
    </citation>
    <scope>NUCLEOTIDE SEQUENCE [LARGE SCALE GENOMIC DNA]</scope>
    <source>
        <strain evidence="4">DCEP-RM93F</strain>
    </source>
</reference>
<dbReference type="EMBL" id="KL367486">
    <property type="protein sequence ID" value="KFD70626.1"/>
    <property type="molecule type" value="Genomic_DNA"/>
</dbReference>
<organism evidence="4">
    <name type="scientific">Trichuris suis</name>
    <name type="common">pig whipworm</name>
    <dbReference type="NCBI Taxonomy" id="68888"/>
    <lineage>
        <taxon>Eukaryota</taxon>
        <taxon>Metazoa</taxon>
        <taxon>Ecdysozoa</taxon>
        <taxon>Nematoda</taxon>
        <taxon>Enoplea</taxon>
        <taxon>Dorylaimia</taxon>
        <taxon>Trichinellida</taxon>
        <taxon>Trichuridae</taxon>
        <taxon>Trichuris</taxon>
    </lineage>
</organism>